<dbReference type="Pfam" id="PF07370">
    <property type="entry name" value="DUF1489"/>
    <property type="match status" value="1"/>
</dbReference>
<evidence type="ECO:0000313" key="2">
    <source>
        <dbReference type="Proteomes" id="UP000321523"/>
    </source>
</evidence>
<dbReference type="EMBL" id="BJYZ01000021">
    <property type="protein sequence ID" value="GEO40501.1"/>
    <property type="molecule type" value="Genomic_DNA"/>
</dbReference>
<dbReference type="OrthoDB" id="9798292at2"/>
<keyword evidence="2" id="KW-1185">Reference proteome</keyword>
<comment type="caution">
    <text evidence="1">The sequence shown here is derived from an EMBL/GenBank/DDBJ whole genome shotgun (WGS) entry which is preliminary data.</text>
</comment>
<dbReference type="RefSeq" id="WP_044430063.1">
    <property type="nucleotide sequence ID" value="NZ_BJYZ01000021.1"/>
</dbReference>
<gene>
    <name evidence="1" type="ORF">SAE02_46490</name>
</gene>
<name>A0A512DVJ8_9PROT</name>
<sequence length="141" mass="16006">MPIHLIKMAVGIGDLDHLIEVQKGRHFVRDGRTVVPGYTRRKPRRPDEVTDGGSMYWVIKGQVRCRQRVLDFELVDGEEGETWCRIIMDPELIPTMPVAKKPFQGWRYLEPSAAPRDLDDAGPDGELPPHILAELRELGLA</sequence>
<reference evidence="1 2" key="1">
    <citation type="submission" date="2019-07" db="EMBL/GenBank/DDBJ databases">
        <title>Whole genome shotgun sequence of Skermanella aerolata NBRC 106429.</title>
        <authorList>
            <person name="Hosoyama A."/>
            <person name="Uohara A."/>
            <person name="Ohji S."/>
            <person name="Ichikawa N."/>
        </authorList>
    </citation>
    <scope>NUCLEOTIDE SEQUENCE [LARGE SCALE GENOMIC DNA]</scope>
    <source>
        <strain evidence="1 2">NBRC 106429</strain>
    </source>
</reference>
<dbReference type="PIRSF" id="PIRSF032025">
    <property type="entry name" value="UCP032025"/>
    <property type="match status" value="1"/>
</dbReference>
<accession>A0A512DVJ8</accession>
<dbReference type="InterPro" id="IPR008320">
    <property type="entry name" value="UCP032025"/>
</dbReference>
<organism evidence="1 2">
    <name type="scientific">Skermanella aerolata</name>
    <dbReference type="NCBI Taxonomy" id="393310"/>
    <lineage>
        <taxon>Bacteria</taxon>
        <taxon>Pseudomonadati</taxon>
        <taxon>Pseudomonadota</taxon>
        <taxon>Alphaproteobacteria</taxon>
        <taxon>Rhodospirillales</taxon>
        <taxon>Azospirillaceae</taxon>
        <taxon>Skermanella</taxon>
    </lineage>
</organism>
<evidence type="ECO:0000313" key="1">
    <source>
        <dbReference type="EMBL" id="GEO40501.1"/>
    </source>
</evidence>
<protein>
    <recommendedName>
        <fullName evidence="3">Lysophospholipase</fullName>
    </recommendedName>
</protein>
<dbReference type="AlphaFoldDB" id="A0A512DVJ8"/>
<dbReference type="Proteomes" id="UP000321523">
    <property type="component" value="Unassembled WGS sequence"/>
</dbReference>
<proteinExistence type="predicted"/>
<evidence type="ECO:0008006" key="3">
    <source>
        <dbReference type="Google" id="ProtNLM"/>
    </source>
</evidence>